<comment type="similarity">
    <text evidence="2">Belongs to the prokaryotic molybdopterin-containing oxidoreductase family.</text>
</comment>
<dbReference type="SUPFAM" id="SSF53706">
    <property type="entry name" value="Formate dehydrogenase/DMSO reductase, domains 1-3"/>
    <property type="match status" value="1"/>
</dbReference>
<dbReference type="Gene3D" id="3.40.50.740">
    <property type="match status" value="1"/>
</dbReference>
<dbReference type="SUPFAM" id="SSF50692">
    <property type="entry name" value="ADC-like"/>
    <property type="match status" value="1"/>
</dbReference>
<dbReference type="PANTHER" id="PTHR43742">
    <property type="entry name" value="TRIMETHYLAMINE-N-OXIDE REDUCTASE"/>
    <property type="match status" value="1"/>
</dbReference>
<feature type="compositionally biased region" description="Basic and acidic residues" evidence="6">
    <location>
        <begin position="642"/>
        <end position="653"/>
    </location>
</feature>
<dbReference type="PROSITE" id="PS00490">
    <property type="entry name" value="MOLYBDOPTERIN_PROK_2"/>
    <property type="match status" value="1"/>
</dbReference>
<evidence type="ECO:0000256" key="5">
    <source>
        <dbReference type="ARBA" id="ARBA00023002"/>
    </source>
</evidence>
<comment type="caution">
    <text evidence="9">The sequence shown here is derived from an EMBL/GenBank/DDBJ whole genome shotgun (WGS) entry which is preliminary data.</text>
</comment>
<dbReference type="GO" id="GO:0030288">
    <property type="term" value="C:outer membrane-bounded periplasmic space"/>
    <property type="evidence" value="ECO:0007669"/>
    <property type="project" value="TreeGrafter"/>
</dbReference>
<evidence type="ECO:0000313" key="10">
    <source>
        <dbReference type="Proteomes" id="UP000613160"/>
    </source>
</evidence>
<evidence type="ECO:0000256" key="6">
    <source>
        <dbReference type="SAM" id="MobiDB-lite"/>
    </source>
</evidence>
<reference evidence="9" key="2">
    <citation type="submission" date="2020-09" db="EMBL/GenBank/DDBJ databases">
        <authorList>
            <person name="Sun Q."/>
            <person name="Zhou Y."/>
        </authorList>
    </citation>
    <scope>NUCLEOTIDE SEQUENCE</scope>
    <source>
        <strain evidence="9">CGMCC 1.15493</strain>
    </source>
</reference>
<dbReference type="GO" id="GO:0030151">
    <property type="term" value="F:molybdenum ion binding"/>
    <property type="evidence" value="ECO:0007669"/>
    <property type="project" value="TreeGrafter"/>
</dbReference>
<evidence type="ECO:0000313" key="9">
    <source>
        <dbReference type="EMBL" id="GGD21803.1"/>
    </source>
</evidence>
<dbReference type="GO" id="GO:0016491">
    <property type="term" value="F:oxidoreductase activity"/>
    <property type="evidence" value="ECO:0007669"/>
    <property type="project" value="UniProtKB-KW"/>
</dbReference>
<dbReference type="GO" id="GO:0009061">
    <property type="term" value="P:anaerobic respiration"/>
    <property type="evidence" value="ECO:0007669"/>
    <property type="project" value="TreeGrafter"/>
</dbReference>
<evidence type="ECO:0000256" key="4">
    <source>
        <dbReference type="ARBA" id="ARBA00022723"/>
    </source>
</evidence>
<evidence type="ECO:0000259" key="8">
    <source>
        <dbReference type="Pfam" id="PF01568"/>
    </source>
</evidence>
<dbReference type="RefSeq" id="WP_188851202.1">
    <property type="nucleotide sequence ID" value="NZ_BMJJ01000005.1"/>
</dbReference>
<evidence type="ECO:0000256" key="3">
    <source>
        <dbReference type="ARBA" id="ARBA00022505"/>
    </source>
</evidence>
<comment type="cofactor">
    <cofactor evidence="1">
        <name>Mo-bis(molybdopterin guanine dinucleotide)</name>
        <dbReference type="ChEBI" id="CHEBI:60539"/>
    </cofactor>
</comment>
<accession>A0A917DBI8</accession>
<dbReference type="Gene3D" id="2.40.40.20">
    <property type="match status" value="1"/>
</dbReference>
<proteinExistence type="inferred from homology"/>
<dbReference type="InterPro" id="IPR041954">
    <property type="entry name" value="CT_DMSOR/BSOR/TMAOR"/>
</dbReference>
<dbReference type="AlphaFoldDB" id="A0A917DBI8"/>
<keyword evidence="10" id="KW-1185">Reference proteome</keyword>
<dbReference type="Proteomes" id="UP000613160">
    <property type="component" value="Unassembled WGS sequence"/>
</dbReference>
<dbReference type="CDD" id="cd02769">
    <property type="entry name" value="MopB_DMSOR-BSOR-TMAOR"/>
    <property type="match status" value="1"/>
</dbReference>
<evidence type="ECO:0000256" key="1">
    <source>
        <dbReference type="ARBA" id="ARBA00001942"/>
    </source>
</evidence>
<dbReference type="CDD" id="cd02793">
    <property type="entry name" value="MopB_CT_DMSOR-BSOR-TMAOR"/>
    <property type="match status" value="1"/>
</dbReference>
<dbReference type="InterPro" id="IPR006655">
    <property type="entry name" value="Mopterin_OxRdtase_prok_CS"/>
</dbReference>
<protein>
    <submittedName>
        <fullName evidence="9">Dimethylsulfoxide reductase</fullName>
    </submittedName>
</protein>
<reference evidence="9" key="1">
    <citation type="journal article" date="2014" name="Int. J. Syst. Evol. Microbiol.">
        <title>Complete genome sequence of Corynebacterium casei LMG S-19264T (=DSM 44701T), isolated from a smear-ripened cheese.</title>
        <authorList>
            <consortium name="US DOE Joint Genome Institute (JGI-PGF)"/>
            <person name="Walter F."/>
            <person name="Albersmeier A."/>
            <person name="Kalinowski J."/>
            <person name="Ruckert C."/>
        </authorList>
    </citation>
    <scope>NUCLEOTIDE SEQUENCE</scope>
    <source>
        <strain evidence="9">CGMCC 1.15493</strain>
    </source>
</reference>
<dbReference type="EMBL" id="BMJJ01000005">
    <property type="protein sequence ID" value="GGD21803.1"/>
    <property type="molecule type" value="Genomic_DNA"/>
</dbReference>
<organism evidence="9 10">
    <name type="scientific">Aureimonas glaciei</name>
    <dbReference type="NCBI Taxonomy" id="1776957"/>
    <lineage>
        <taxon>Bacteria</taxon>
        <taxon>Pseudomonadati</taxon>
        <taxon>Pseudomonadota</taxon>
        <taxon>Alphaproteobacteria</taxon>
        <taxon>Hyphomicrobiales</taxon>
        <taxon>Aurantimonadaceae</taxon>
        <taxon>Aureimonas</taxon>
    </lineage>
</organism>
<dbReference type="InterPro" id="IPR006656">
    <property type="entry name" value="Mopterin_OxRdtase"/>
</dbReference>
<feature type="region of interest" description="Disordered" evidence="6">
    <location>
        <begin position="630"/>
        <end position="653"/>
    </location>
</feature>
<keyword evidence="5" id="KW-0560">Oxidoreductase</keyword>
<dbReference type="InterPro" id="IPR050612">
    <property type="entry name" value="Prok_Mopterin_Oxidored"/>
</dbReference>
<dbReference type="Gene3D" id="3.40.228.10">
    <property type="entry name" value="Dimethylsulfoxide Reductase, domain 2"/>
    <property type="match status" value="1"/>
</dbReference>
<keyword evidence="4" id="KW-0479">Metal-binding</keyword>
<feature type="domain" description="Molybdopterin oxidoreductase" evidence="7">
    <location>
        <begin position="47"/>
        <end position="501"/>
    </location>
</feature>
<name>A0A917DBI8_9HYPH</name>
<dbReference type="Pfam" id="PF00384">
    <property type="entry name" value="Molybdopterin"/>
    <property type="match status" value="1"/>
</dbReference>
<dbReference type="GO" id="GO:0009055">
    <property type="term" value="F:electron transfer activity"/>
    <property type="evidence" value="ECO:0007669"/>
    <property type="project" value="TreeGrafter"/>
</dbReference>
<dbReference type="Gene3D" id="3.90.55.10">
    <property type="entry name" value="Dimethylsulfoxide Reductase, domain 3"/>
    <property type="match status" value="1"/>
</dbReference>
<keyword evidence="3" id="KW-0500">Molybdenum</keyword>
<feature type="domain" description="Molybdopterin dinucleotide-binding" evidence="8">
    <location>
        <begin position="618"/>
        <end position="735"/>
    </location>
</feature>
<dbReference type="PANTHER" id="PTHR43742:SF10">
    <property type="entry name" value="TRIMETHYLAMINE-N-OXIDE REDUCTASE 2"/>
    <property type="match status" value="1"/>
</dbReference>
<evidence type="ECO:0000259" key="7">
    <source>
        <dbReference type="Pfam" id="PF00384"/>
    </source>
</evidence>
<dbReference type="InterPro" id="IPR006657">
    <property type="entry name" value="MoPterin_dinucl-bd_dom"/>
</dbReference>
<dbReference type="GO" id="GO:0043546">
    <property type="term" value="F:molybdopterin cofactor binding"/>
    <property type="evidence" value="ECO:0007669"/>
    <property type="project" value="InterPro"/>
</dbReference>
<sequence>MAYTTAHWGIYETRSGEDGLEILSWHEDPDPSPIGLSMAAPELDAVRITRPAVRRSWLEQGPGANPHLRGREPFVEVDWATATALVGDEVRRVAETFGNEAIFGGSYGWASAGRFHHAQSQVHRFLNLAGGYVGHVDNYSLGAGRVILPHVVASTEILLDMHTSWDVLQQSTDLFVAFGGVPVKNAQMSSGGAARHRVRPALDAMAQRGCRFINISPVEDSVPVAAEWIAIRPNTDVAMMLAIAHTLLVEDRADRAFLASHCVGFETFARYLTGASDGVAKTPGWAAEITGVDADRIARLAREMHAARTMINVSWSLQRAVHGEQPFWMTVVLAAMLGQIGLPGGGFGVGYGALNSVGHGNAKFKGPTFPQGENPVKAFIPVARIADMLLDPGGTFTYNGKTQSYPDIKLVYWAGGNPFHHHQDLNRLMTAWQRPETIVVNEQSWTATAKFADIVLPATTMLERDDIGSSGGEEHVVAMKQAVTPFAEARDDHAIFAAISAHLGFGEAFTEGRTVEQWLAHLYEAARDRAGDKARLLPPFAKFWEQELVDLAPMAAPIVMLSAFRADPQRHPLPTPSGKIEIFSETVAGFALEDCAGHPTWYAPPEWLGSPAAQTTPLHLVSDQPTRRLHSQLDASPHSRAGKIDGREPIDIHPSDAAARGVVDGDCVEIFNARGHCLSTARVTAGIMPGVLRLSTGAWFDPDPTSGLERHGNPNALTLDRGASTLSQGCSAQTCLVDLRKWAGEAPATTAFDRPPFVAPSDRRPG</sequence>
<evidence type="ECO:0000256" key="2">
    <source>
        <dbReference type="ARBA" id="ARBA00010312"/>
    </source>
</evidence>
<gene>
    <name evidence="9" type="ORF">GCM10011335_25940</name>
</gene>
<dbReference type="InterPro" id="IPR009010">
    <property type="entry name" value="Asp_de-COase-like_dom_sf"/>
</dbReference>
<dbReference type="Pfam" id="PF01568">
    <property type="entry name" value="Molydop_binding"/>
    <property type="match status" value="1"/>
</dbReference>